<dbReference type="Proteomes" id="UP000186471">
    <property type="component" value="Unassembled WGS sequence"/>
</dbReference>
<organism evidence="2 3">
    <name type="scientific">Actinomyces oris</name>
    <dbReference type="NCBI Taxonomy" id="544580"/>
    <lineage>
        <taxon>Bacteria</taxon>
        <taxon>Bacillati</taxon>
        <taxon>Actinomycetota</taxon>
        <taxon>Actinomycetes</taxon>
        <taxon>Actinomycetales</taxon>
        <taxon>Actinomycetaceae</taxon>
        <taxon>Actinomyces</taxon>
    </lineage>
</organism>
<feature type="coiled-coil region" evidence="1">
    <location>
        <begin position="71"/>
        <end position="130"/>
    </location>
</feature>
<comment type="caution">
    <text evidence="2">The sequence shown here is derived from an EMBL/GenBank/DDBJ whole genome shotgun (WGS) entry which is preliminary data.</text>
</comment>
<proteinExistence type="predicted"/>
<evidence type="ECO:0000256" key="1">
    <source>
        <dbReference type="SAM" id="Coils"/>
    </source>
</evidence>
<reference evidence="2 3" key="1">
    <citation type="submission" date="2016-12" db="EMBL/GenBank/DDBJ databases">
        <title>Genomic comparison of strains in the 'Actinomyces naeslundii' group.</title>
        <authorList>
            <person name="Mughal S.R."/>
            <person name="Do T."/>
            <person name="Gilbert S.C."/>
            <person name="Witherden E.A."/>
            <person name="Didelot X."/>
            <person name="Beighton D."/>
        </authorList>
    </citation>
    <scope>NUCLEOTIDE SEQUENCE [LARGE SCALE GENOMIC DNA]</scope>
    <source>
        <strain evidence="2 3">R21091</strain>
    </source>
</reference>
<protein>
    <submittedName>
        <fullName evidence="2">Uncharacterized protein</fullName>
    </submittedName>
</protein>
<keyword evidence="1" id="KW-0175">Coiled coil</keyword>
<evidence type="ECO:0000313" key="3">
    <source>
        <dbReference type="Proteomes" id="UP000186471"/>
    </source>
</evidence>
<dbReference type="RefSeq" id="WP_075410961.1">
    <property type="nucleotide sequence ID" value="NZ_MSKK01000008.1"/>
</dbReference>
<name>A0A1Q8VJ88_9ACTO</name>
<accession>A0A1Q8VJ88</accession>
<evidence type="ECO:0000313" key="2">
    <source>
        <dbReference type="EMBL" id="OLO48162.1"/>
    </source>
</evidence>
<sequence>MTTTAAAHERELAAHRAANLRARQIITSLNLAAPQAEEITDVIDIDTIRADLATCSQGNAYEQWMAQEDLKDKAEQYIKRLLNEVDSLITMIRDLDEHTTRDDPAHDTELEAAQHEIAHLNRALQNEMTARTVVLQCVARSVRNAYQQGYNAGRQQANI</sequence>
<dbReference type="OrthoDB" id="9921031at2"/>
<dbReference type="AlphaFoldDB" id="A0A1Q8VJ88"/>
<gene>
    <name evidence="2" type="ORF">BKH31_02740</name>
</gene>
<dbReference type="EMBL" id="MSKK01000008">
    <property type="protein sequence ID" value="OLO48162.1"/>
    <property type="molecule type" value="Genomic_DNA"/>
</dbReference>